<protein>
    <submittedName>
        <fullName evidence="5">Membrane protein</fullName>
    </submittedName>
</protein>
<feature type="transmembrane region" description="Helical" evidence="4">
    <location>
        <begin position="351"/>
        <end position="373"/>
    </location>
</feature>
<evidence type="ECO:0000256" key="4">
    <source>
        <dbReference type="SAM" id="Phobius"/>
    </source>
</evidence>
<comment type="caution">
    <text evidence="5">The sequence shown here is derived from an EMBL/GenBank/DDBJ whole genome shotgun (WGS) entry which is preliminary data.</text>
</comment>
<feature type="transmembrane region" description="Helical" evidence="4">
    <location>
        <begin position="103"/>
        <end position="132"/>
    </location>
</feature>
<feature type="transmembrane region" description="Helical" evidence="4">
    <location>
        <begin position="291"/>
        <end position="310"/>
    </location>
</feature>
<gene>
    <name evidence="5" type="ORF">AFK24_07300</name>
</gene>
<evidence type="ECO:0000256" key="2">
    <source>
        <dbReference type="ARBA" id="ARBA00022989"/>
    </source>
</evidence>
<feature type="transmembrane region" description="Helical" evidence="4">
    <location>
        <begin position="260"/>
        <end position="279"/>
    </location>
</feature>
<dbReference type="AlphaFoldDB" id="A0A1C7Z9N7"/>
<dbReference type="InterPro" id="IPR036259">
    <property type="entry name" value="MFS_trans_sf"/>
</dbReference>
<dbReference type="Pfam" id="PF07690">
    <property type="entry name" value="MFS_1"/>
    <property type="match status" value="1"/>
</dbReference>
<dbReference type="InterPro" id="IPR050327">
    <property type="entry name" value="Proton-linked_MCT"/>
</dbReference>
<feature type="transmembrane region" description="Helical" evidence="4">
    <location>
        <begin position="79"/>
        <end position="97"/>
    </location>
</feature>
<feature type="transmembrane region" description="Helical" evidence="4">
    <location>
        <begin position="230"/>
        <end position="254"/>
    </location>
</feature>
<accession>A0A1C7Z9N7</accession>
<dbReference type="Gene3D" id="1.20.1250.20">
    <property type="entry name" value="MFS general substrate transporter like domains"/>
    <property type="match status" value="1"/>
</dbReference>
<feature type="transmembrane region" description="Helical" evidence="4">
    <location>
        <begin position="44"/>
        <end position="67"/>
    </location>
</feature>
<dbReference type="EMBL" id="LGSI01000025">
    <property type="protein sequence ID" value="OCR25756.1"/>
    <property type="molecule type" value="Genomic_DNA"/>
</dbReference>
<evidence type="ECO:0000256" key="1">
    <source>
        <dbReference type="ARBA" id="ARBA00022692"/>
    </source>
</evidence>
<dbReference type="InterPro" id="IPR011701">
    <property type="entry name" value="MFS"/>
</dbReference>
<feature type="transmembrane region" description="Helical" evidence="4">
    <location>
        <begin position="168"/>
        <end position="188"/>
    </location>
</feature>
<dbReference type="OrthoDB" id="7876195at2"/>
<proteinExistence type="predicted"/>
<dbReference type="PANTHER" id="PTHR11360">
    <property type="entry name" value="MONOCARBOXYLATE TRANSPORTER"/>
    <property type="match status" value="1"/>
</dbReference>
<evidence type="ECO:0000256" key="3">
    <source>
        <dbReference type="ARBA" id="ARBA00023136"/>
    </source>
</evidence>
<feature type="transmembrane region" description="Helical" evidence="4">
    <location>
        <begin position="139"/>
        <end position="162"/>
    </location>
</feature>
<organism evidence="5 6">
    <name type="scientific">Pseudomonas syringae</name>
    <dbReference type="NCBI Taxonomy" id="317"/>
    <lineage>
        <taxon>Bacteria</taxon>
        <taxon>Pseudomonadati</taxon>
        <taxon>Pseudomonadota</taxon>
        <taxon>Gammaproteobacteria</taxon>
        <taxon>Pseudomonadales</taxon>
        <taxon>Pseudomonadaceae</taxon>
        <taxon>Pseudomonas</taxon>
    </lineage>
</organism>
<feature type="transmembrane region" description="Helical" evidence="4">
    <location>
        <begin position="12"/>
        <end position="38"/>
    </location>
</feature>
<dbReference type="GO" id="GO:0022857">
    <property type="term" value="F:transmembrane transporter activity"/>
    <property type="evidence" value="ECO:0007669"/>
    <property type="project" value="InterPro"/>
</dbReference>
<dbReference type="PANTHER" id="PTHR11360:SF290">
    <property type="entry name" value="MONOCARBOXYLATE MFS PERMEASE"/>
    <property type="match status" value="1"/>
</dbReference>
<keyword evidence="3 4" id="KW-0472">Membrane</keyword>
<reference evidence="5 6" key="1">
    <citation type="submission" date="2015-07" db="EMBL/GenBank/DDBJ databases">
        <title>Draft genome sequence of a diazotrophic, plant growth-promoting rhizobacterium of the Pseudomonas syringae complex.</title>
        <authorList>
            <person name="Patten C.L."/>
            <person name="Jeong H."/>
        </authorList>
    </citation>
    <scope>NUCLEOTIDE SEQUENCE [LARGE SCALE GENOMIC DNA]</scope>
    <source>
        <strain evidence="5 6">GR12-2</strain>
    </source>
</reference>
<sequence length="425" mass="44406">MMAQNVFFGRKVVAATFILAMFGWGIGFYGPPVFMYAVIQRTGWSAQLCSAAVTVHFLAGTLVVVNLPRLYQLLGVARITVSGTLVLSIGVYGWSIASQPYQLFIAAVLSGFGWVTLGAAAVNSIIAPWFVVKRPAALAMAYNGASIGGVVFSSVWVLLITATGFSNAALMIGVLAVVVISALSLRVFRYKPEQLGQCPDGSAMTAAAPTITATPETSVRLWGNRQFMTLAAGMSLGLFAQIGLIAHLFLLLAATLGVQQAGLAMGVATASAIVGRTLVGWLMPINANRRAVACLSYAVQLLGGIVLIGAESHSVWVWLGVALFGAGIGNATSLPPLIAQSEFARQQSQRVVALIVAIAQGCYAFAPAVFGAVFTMTNGSQSGTWLFVLAAVFQVLAIAVFALGGKARIGRTPVSDETLQEPNIT</sequence>
<feature type="transmembrane region" description="Helical" evidence="4">
    <location>
        <begin position="316"/>
        <end position="339"/>
    </location>
</feature>
<name>A0A1C7Z9N7_PSESX</name>
<evidence type="ECO:0000313" key="5">
    <source>
        <dbReference type="EMBL" id="OCR25756.1"/>
    </source>
</evidence>
<keyword evidence="1 4" id="KW-0812">Transmembrane</keyword>
<feature type="transmembrane region" description="Helical" evidence="4">
    <location>
        <begin position="385"/>
        <end position="403"/>
    </location>
</feature>
<evidence type="ECO:0000313" key="6">
    <source>
        <dbReference type="Proteomes" id="UP000093104"/>
    </source>
</evidence>
<dbReference type="Proteomes" id="UP000093104">
    <property type="component" value="Unassembled WGS sequence"/>
</dbReference>
<keyword evidence="2 4" id="KW-1133">Transmembrane helix</keyword>
<dbReference type="PATRIC" id="fig|317.243.peg.2457"/>
<dbReference type="SUPFAM" id="SSF103473">
    <property type="entry name" value="MFS general substrate transporter"/>
    <property type="match status" value="1"/>
</dbReference>